<evidence type="ECO:0000313" key="2">
    <source>
        <dbReference type="EMBL" id="KIP03839.1"/>
    </source>
</evidence>
<dbReference type="EMBL" id="KN840598">
    <property type="protein sequence ID" value="KIP03839.1"/>
    <property type="molecule type" value="Genomic_DNA"/>
</dbReference>
<gene>
    <name evidence="2" type="ORF">PHLGIDRAFT_223081</name>
</gene>
<dbReference type="Pfam" id="PF12937">
    <property type="entry name" value="F-box-like"/>
    <property type="match status" value="1"/>
</dbReference>
<feature type="domain" description="F-box" evidence="1">
    <location>
        <begin position="15"/>
        <end position="68"/>
    </location>
</feature>
<reference evidence="2 3" key="1">
    <citation type="journal article" date="2014" name="PLoS Genet.">
        <title>Analysis of the Phlebiopsis gigantea genome, transcriptome and secretome provides insight into its pioneer colonization strategies of wood.</title>
        <authorList>
            <person name="Hori C."/>
            <person name="Ishida T."/>
            <person name="Igarashi K."/>
            <person name="Samejima M."/>
            <person name="Suzuki H."/>
            <person name="Master E."/>
            <person name="Ferreira P."/>
            <person name="Ruiz-Duenas F.J."/>
            <person name="Held B."/>
            <person name="Canessa P."/>
            <person name="Larrondo L.F."/>
            <person name="Schmoll M."/>
            <person name="Druzhinina I.S."/>
            <person name="Kubicek C.P."/>
            <person name="Gaskell J.A."/>
            <person name="Kersten P."/>
            <person name="St John F."/>
            <person name="Glasner J."/>
            <person name="Sabat G."/>
            <person name="Splinter BonDurant S."/>
            <person name="Syed K."/>
            <person name="Yadav J."/>
            <person name="Mgbeahuruike A.C."/>
            <person name="Kovalchuk A."/>
            <person name="Asiegbu F.O."/>
            <person name="Lackner G."/>
            <person name="Hoffmeister D."/>
            <person name="Rencoret J."/>
            <person name="Gutierrez A."/>
            <person name="Sun H."/>
            <person name="Lindquist E."/>
            <person name="Barry K."/>
            <person name="Riley R."/>
            <person name="Grigoriev I.V."/>
            <person name="Henrissat B."/>
            <person name="Kues U."/>
            <person name="Berka R.M."/>
            <person name="Martinez A.T."/>
            <person name="Covert S.F."/>
            <person name="Blanchette R.A."/>
            <person name="Cullen D."/>
        </authorList>
    </citation>
    <scope>NUCLEOTIDE SEQUENCE [LARGE SCALE GENOMIC DNA]</scope>
    <source>
        <strain evidence="2 3">11061_1 CR5-6</strain>
    </source>
</reference>
<protein>
    <recommendedName>
        <fullName evidence="1">F-box domain-containing protein</fullName>
    </recommendedName>
</protein>
<keyword evidence="3" id="KW-1185">Reference proteome</keyword>
<evidence type="ECO:0000259" key="1">
    <source>
        <dbReference type="Pfam" id="PF12937"/>
    </source>
</evidence>
<dbReference type="OrthoDB" id="2749150at2759"/>
<dbReference type="AlphaFoldDB" id="A0A0C3NGI5"/>
<sequence>MDDGSPHVDTLAYLDSVPPEILFRIFRDTLHVDVPTNYVRQLVVITQVCNHWRAVALEYQYLWTYISLPCHQGYLETALQRSGNSPLRLFCPFSHENSSGFSFLSTSSSLGSGLSRILQEAPRIRQLYLGTPKALSLTAISSFQSLEKLTIASTGDEYTHIDLELDQLKALLRSLPRLSFLKLPVYSKDRKLSLKNIEHIGHEKDLDMISLPNLRELELEGYGVPCLLLLNSLVFPPHTMITMNNVRWKYPYSGAFILPTVLSILMTRCSWKFDIFELRRDGKNYQICCGYTPSDGSERRHALNFAIPATDQLLREVCNSLQVSLDSVTELILCNLHATTDEENFGEIVGIIGGFHQIHVLWFIKCTVANIDRLLGKLAEDRQPFQLDDLSIVEPDLRTCPARTTHDSADCTNCIIRLKNVIERSLGRPLPYLWIQSKYRMKTKNLRFLLEP</sequence>
<dbReference type="InterPro" id="IPR032675">
    <property type="entry name" value="LRR_dom_sf"/>
</dbReference>
<dbReference type="InterPro" id="IPR001810">
    <property type="entry name" value="F-box_dom"/>
</dbReference>
<dbReference type="Gene3D" id="3.80.10.10">
    <property type="entry name" value="Ribonuclease Inhibitor"/>
    <property type="match status" value="1"/>
</dbReference>
<proteinExistence type="predicted"/>
<organism evidence="2 3">
    <name type="scientific">Phlebiopsis gigantea (strain 11061_1 CR5-6)</name>
    <name type="common">White-rot fungus</name>
    <name type="synonym">Peniophora gigantea</name>
    <dbReference type="NCBI Taxonomy" id="745531"/>
    <lineage>
        <taxon>Eukaryota</taxon>
        <taxon>Fungi</taxon>
        <taxon>Dikarya</taxon>
        <taxon>Basidiomycota</taxon>
        <taxon>Agaricomycotina</taxon>
        <taxon>Agaricomycetes</taxon>
        <taxon>Polyporales</taxon>
        <taxon>Phanerochaetaceae</taxon>
        <taxon>Phlebiopsis</taxon>
    </lineage>
</organism>
<evidence type="ECO:0000313" key="3">
    <source>
        <dbReference type="Proteomes" id="UP000053257"/>
    </source>
</evidence>
<name>A0A0C3NGI5_PHLG1</name>
<accession>A0A0C3NGI5</accession>
<dbReference type="Proteomes" id="UP000053257">
    <property type="component" value="Unassembled WGS sequence"/>
</dbReference>
<dbReference type="HOGENOM" id="CLU_605668_0_0_1"/>